<keyword evidence="5" id="KW-1185">Reference proteome</keyword>
<keyword evidence="2" id="KW-0732">Signal</keyword>
<evidence type="ECO:0000256" key="1">
    <source>
        <dbReference type="SAM" id="Phobius"/>
    </source>
</evidence>
<feature type="transmembrane region" description="Helical" evidence="1">
    <location>
        <begin position="168"/>
        <end position="189"/>
    </location>
</feature>
<evidence type="ECO:0000259" key="3">
    <source>
        <dbReference type="Pfam" id="PF24808"/>
    </source>
</evidence>
<protein>
    <recommendedName>
        <fullName evidence="3">DUF7707 domain-containing protein</fullName>
    </recommendedName>
</protein>
<dbReference type="PANTHER" id="PTHR38118:SF2">
    <property type="entry name" value="CDP-ALCOHOL PHOSPHATIDYLTRANSFERASE PROTEIN"/>
    <property type="match status" value="1"/>
</dbReference>
<dbReference type="Pfam" id="PF24808">
    <property type="entry name" value="DUF7707"/>
    <property type="match status" value="1"/>
</dbReference>
<proteinExistence type="predicted"/>
<feature type="chain" id="PRO_5040486415" description="DUF7707 domain-containing protein" evidence="2">
    <location>
        <begin position="25"/>
        <end position="195"/>
    </location>
</feature>
<name>A0A9P6J1X6_MORAP</name>
<accession>A0A9P6J1X6</accession>
<keyword evidence="1" id="KW-1133">Transmembrane helix</keyword>
<dbReference type="AlphaFoldDB" id="A0A9P6J1X6"/>
<sequence>MLPTFTSCVFGMLAFSAMLASVSALDVMKIDNSTKLTWCQNQVGFCTNVCQELTNGAETHDNRCDIQTLDFICECKGGAAPNITEYTYTIPYFLCTAETQECIHNCGQSDNSCYTNCEKKRNCTAEFPKKYNQSIATSLPQPTAPAGTQTTGIPPGIFGSAANSVHSWTTVGGSSLLGLVVFLTVGVLFGDQRMD</sequence>
<reference evidence="4" key="1">
    <citation type="journal article" date="2020" name="Fungal Divers.">
        <title>Resolving the Mortierellaceae phylogeny through synthesis of multi-gene phylogenetics and phylogenomics.</title>
        <authorList>
            <person name="Vandepol N."/>
            <person name="Liber J."/>
            <person name="Desiro A."/>
            <person name="Na H."/>
            <person name="Kennedy M."/>
            <person name="Barry K."/>
            <person name="Grigoriev I.V."/>
            <person name="Miller A.N."/>
            <person name="O'Donnell K."/>
            <person name="Stajich J.E."/>
            <person name="Bonito G."/>
        </authorList>
    </citation>
    <scope>NUCLEOTIDE SEQUENCE</scope>
    <source>
        <strain evidence="4">CK1249</strain>
    </source>
</reference>
<dbReference type="Proteomes" id="UP000738359">
    <property type="component" value="Unassembled WGS sequence"/>
</dbReference>
<evidence type="ECO:0000313" key="4">
    <source>
        <dbReference type="EMBL" id="KAF9958313.1"/>
    </source>
</evidence>
<feature type="signal peptide" evidence="2">
    <location>
        <begin position="1"/>
        <end position="24"/>
    </location>
</feature>
<gene>
    <name evidence="4" type="ORF">BGZ70_009231</name>
</gene>
<dbReference type="EMBL" id="JAAAHY010000733">
    <property type="protein sequence ID" value="KAF9958313.1"/>
    <property type="molecule type" value="Genomic_DNA"/>
</dbReference>
<keyword evidence="1" id="KW-0472">Membrane</keyword>
<feature type="domain" description="DUF7707" evidence="3">
    <location>
        <begin position="25"/>
        <end position="125"/>
    </location>
</feature>
<evidence type="ECO:0000256" key="2">
    <source>
        <dbReference type="SAM" id="SignalP"/>
    </source>
</evidence>
<dbReference type="OrthoDB" id="2439692at2759"/>
<evidence type="ECO:0000313" key="5">
    <source>
        <dbReference type="Proteomes" id="UP000738359"/>
    </source>
</evidence>
<comment type="caution">
    <text evidence="4">The sequence shown here is derived from an EMBL/GenBank/DDBJ whole genome shotgun (WGS) entry which is preliminary data.</text>
</comment>
<dbReference type="InterPro" id="IPR056124">
    <property type="entry name" value="DUF7707"/>
</dbReference>
<keyword evidence="1" id="KW-0812">Transmembrane</keyword>
<dbReference type="PANTHER" id="PTHR38118">
    <property type="entry name" value="ANCHORED CELL WALL PROTEIN 11-RELATED"/>
    <property type="match status" value="1"/>
</dbReference>
<organism evidence="4 5">
    <name type="scientific">Mortierella alpina</name>
    <name type="common">Oleaginous fungus</name>
    <name type="synonym">Mortierella renispora</name>
    <dbReference type="NCBI Taxonomy" id="64518"/>
    <lineage>
        <taxon>Eukaryota</taxon>
        <taxon>Fungi</taxon>
        <taxon>Fungi incertae sedis</taxon>
        <taxon>Mucoromycota</taxon>
        <taxon>Mortierellomycotina</taxon>
        <taxon>Mortierellomycetes</taxon>
        <taxon>Mortierellales</taxon>
        <taxon>Mortierellaceae</taxon>
        <taxon>Mortierella</taxon>
    </lineage>
</organism>